<dbReference type="InterPro" id="IPR001024">
    <property type="entry name" value="PLAT/LH2_dom"/>
</dbReference>
<protein>
    <submittedName>
        <fullName evidence="4">Hydroperoxide isomerase ALOXE3-like</fullName>
    </submittedName>
</protein>
<dbReference type="KEGG" id="nss:113431310"/>
<dbReference type="InterPro" id="IPR036392">
    <property type="entry name" value="PLAT/LH2_dom_sf"/>
</dbReference>
<dbReference type="Gene3D" id="2.60.60.20">
    <property type="entry name" value="PLAT/LH2 domain"/>
    <property type="match status" value="1"/>
</dbReference>
<dbReference type="PROSITE" id="PS50095">
    <property type="entry name" value="PLAT"/>
    <property type="match status" value="1"/>
</dbReference>
<feature type="domain" description="PLAT" evidence="2">
    <location>
        <begin position="1"/>
        <end position="89"/>
    </location>
</feature>
<evidence type="ECO:0000313" key="3">
    <source>
        <dbReference type="Proteomes" id="UP000504612"/>
    </source>
</evidence>
<comment type="caution">
    <text evidence="1">Lacks conserved residue(s) required for the propagation of feature annotation.</text>
</comment>
<accession>A0A6J1W2P5</accession>
<name>A0A6J1W2P5_9SAUR</name>
<organism evidence="3 4">
    <name type="scientific">Notechis scutatus</name>
    <name type="common">mainland tiger snake</name>
    <dbReference type="NCBI Taxonomy" id="8663"/>
    <lineage>
        <taxon>Eukaryota</taxon>
        <taxon>Metazoa</taxon>
        <taxon>Chordata</taxon>
        <taxon>Craniata</taxon>
        <taxon>Vertebrata</taxon>
        <taxon>Euteleostomi</taxon>
        <taxon>Lepidosauria</taxon>
        <taxon>Squamata</taxon>
        <taxon>Bifurcata</taxon>
        <taxon>Unidentata</taxon>
        <taxon>Episquamata</taxon>
        <taxon>Toxicofera</taxon>
        <taxon>Serpentes</taxon>
        <taxon>Colubroidea</taxon>
        <taxon>Elapidae</taxon>
        <taxon>Hydrophiinae</taxon>
        <taxon>Notechis</taxon>
    </lineage>
</organism>
<keyword evidence="3" id="KW-1185">Reference proteome</keyword>
<evidence type="ECO:0000259" key="2">
    <source>
        <dbReference type="PROSITE" id="PS50095"/>
    </source>
</evidence>
<proteinExistence type="predicted"/>
<sequence length="178" mass="20455">MKLSLIFHGASPDCFRPQKKTEFKITSECNLGEIILLRLQREDLREDQQDSLYCDFVVVTSAEEVAYHFPCYQWIEHPWPIELREGTAKTPSMDHLPRLQQHRKEELKQRQQIFRWVQFRGCPEALTGKGTGPPKIKIETQHCKKESVFLAVVAILTFLTNTGLSDAASLNPGSQKSK</sequence>
<dbReference type="AlphaFoldDB" id="A0A6J1W2P5"/>
<dbReference type="RefSeq" id="XP_026549425.1">
    <property type="nucleotide sequence ID" value="XM_026693640.1"/>
</dbReference>
<dbReference type="GeneID" id="113431310"/>
<dbReference type="Pfam" id="PF01477">
    <property type="entry name" value="PLAT"/>
    <property type="match status" value="1"/>
</dbReference>
<reference evidence="4" key="1">
    <citation type="submission" date="2025-08" db="UniProtKB">
        <authorList>
            <consortium name="RefSeq"/>
        </authorList>
    </citation>
    <scope>IDENTIFICATION</scope>
</reference>
<dbReference type="Proteomes" id="UP000504612">
    <property type="component" value="Unplaced"/>
</dbReference>
<gene>
    <name evidence="4" type="primary">LOC113431310</name>
</gene>
<feature type="non-terminal residue" evidence="4">
    <location>
        <position position="178"/>
    </location>
</feature>
<evidence type="ECO:0000313" key="4">
    <source>
        <dbReference type="RefSeq" id="XP_026549425.1"/>
    </source>
</evidence>
<evidence type="ECO:0000256" key="1">
    <source>
        <dbReference type="PROSITE-ProRule" id="PRU00152"/>
    </source>
</evidence>
<dbReference type="SUPFAM" id="SSF49723">
    <property type="entry name" value="Lipase/lipooxygenase domain (PLAT/LH2 domain)"/>
    <property type="match status" value="1"/>
</dbReference>